<dbReference type="Proteomes" id="UP001353858">
    <property type="component" value="Unassembled WGS sequence"/>
</dbReference>
<dbReference type="InterPro" id="IPR013783">
    <property type="entry name" value="Ig-like_fold"/>
</dbReference>
<evidence type="ECO:0000313" key="3">
    <source>
        <dbReference type="Proteomes" id="UP001353858"/>
    </source>
</evidence>
<gene>
    <name evidence="2" type="ORF">RN001_015311</name>
</gene>
<comment type="caution">
    <text evidence="2">The sequence shown here is derived from an EMBL/GenBank/DDBJ whole genome shotgun (WGS) entry which is preliminary data.</text>
</comment>
<organism evidence="2 3">
    <name type="scientific">Aquatica leii</name>
    <dbReference type="NCBI Taxonomy" id="1421715"/>
    <lineage>
        <taxon>Eukaryota</taxon>
        <taxon>Metazoa</taxon>
        <taxon>Ecdysozoa</taxon>
        <taxon>Arthropoda</taxon>
        <taxon>Hexapoda</taxon>
        <taxon>Insecta</taxon>
        <taxon>Pterygota</taxon>
        <taxon>Neoptera</taxon>
        <taxon>Endopterygota</taxon>
        <taxon>Coleoptera</taxon>
        <taxon>Polyphaga</taxon>
        <taxon>Elateriformia</taxon>
        <taxon>Elateroidea</taxon>
        <taxon>Lampyridae</taxon>
        <taxon>Luciolinae</taxon>
        <taxon>Aquatica</taxon>
    </lineage>
</organism>
<dbReference type="EMBL" id="JARPUR010000007">
    <property type="protein sequence ID" value="KAK4873282.1"/>
    <property type="molecule type" value="Genomic_DNA"/>
</dbReference>
<protein>
    <recommendedName>
        <fullName evidence="4">Ig-like domain-containing protein</fullName>
    </recommendedName>
</protein>
<sequence>MGESRKIKNRNSNVNRATNRYAKDNIADKEIQNIQWTTDGNEVIRVLLVQRFEQQPAYTEVNPGQNALLACKVLNKKGSCSWQKDNK</sequence>
<feature type="region of interest" description="Disordered" evidence="1">
    <location>
        <begin position="1"/>
        <end position="20"/>
    </location>
</feature>
<evidence type="ECO:0000313" key="2">
    <source>
        <dbReference type="EMBL" id="KAK4873282.1"/>
    </source>
</evidence>
<feature type="non-terminal residue" evidence="2">
    <location>
        <position position="87"/>
    </location>
</feature>
<accession>A0AAN7NYX0</accession>
<proteinExistence type="predicted"/>
<evidence type="ECO:0000256" key="1">
    <source>
        <dbReference type="SAM" id="MobiDB-lite"/>
    </source>
</evidence>
<dbReference type="AlphaFoldDB" id="A0AAN7NYX0"/>
<dbReference type="Gene3D" id="2.60.40.10">
    <property type="entry name" value="Immunoglobulins"/>
    <property type="match status" value="1"/>
</dbReference>
<keyword evidence="3" id="KW-1185">Reference proteome</keyword>
<evidence type="ECO:0008006" key="4">
    <source>
        <dbReference type="Google" id="ProtNLM"/>
    </source>
</evidence>
<reference evidence="3" key="1">
    <citation type="submission" date="2023-01" db="EMBL/GenBank/DDBJ databases">
        <title>Key to firefly adult light organ development and bioluminescence: homeobox transcription factors regulate luciferase expression and transportation to peroxisome.</title>
        <authorList>
            <person name="Fu X."/>
        </authorList>
    </citation>
    <scope>NUCLEOTIDE SEQUENCE [LARGE SCALE GENOMIC DNA]</scope>
</reference>
<name>A0AAN7NYX0_9COLE</name>